<accession>A0A1M7BDT2</accession>
<dbReference type="SUPFAM" id="SSF68906">
    <property type="entry name" value="SAP domain"/>
    <property type="match status" value="1"/>
</dbReference>
<dbReference type="PROSITE" id="PS50800">
    <property type="entry name" value="SAP"/>
    <property type="match status" value="1"/>
</dbReference>
<organism evidence="3 4">
    <name type="scientific">Pseudonocardia thermophila</name>
    <dbReference type="NCBI Taxonomy" id="1848"/>
    <lineage>
        <taxon>Bacteria</taxon>
        <taxon>Bacillati</taxon>
        <taxon>Actinomycetota</taxon>
        <taxon>Actinomycetes</taxon>
        <taxon>Pseudonocardiales</taxon>
        <taxon>Pseudonocardiaceae</taxon>
        <taxon>Pseudonocardia</taxon>
    </lineage>
</organism>
<dbReference type="RefSeq" id="WP_073460569.1">
    <property type="nucleotide sequence ID" value="NZ_FRAP01000035.1"/>
</dbReference>
<feature type="region of interest" description="Disordered" evidence="1">
    <location>
        <begin position="1"/>
        <end position="48"/>
    </location>
</feature>
<dbReference type="InterPro" id="IPR003034">
    <property type="entry name" value="SAP_dom"/>
</dbReference>
<evidence type="ECO:0000313" key="4">
    <source>
        <dbReference type="Proteomes" id="UP000184363"/>
    </source>
</evidence>
<reference evidence="3 4" key="1">
    <citation type="submission" date="2016-11" db="EMBL/GenBank/DDBJ databases">
        <authorList>
            <person name="Jaros S."/>
            <person name="Januszkiewicz K."/>
            <person name="Wedrychowicz H."/>
        </authorList>
    </citation>
    <scope>NUCLEOTIDE SEQUENCE [LARGE SCALE GENOMIC DNA]</scope>
    <source>
        <strain evidence="3 4">DSM 43832</strain>
    </source>
</reference>
<feature type="domain" description="SAP" evidence="2">
    <location>
        <begin position="62"/>
        <end position="96"/>
    </location>
</feature>
<dbReference type="STRING" id="1848.SAMN05443637_13515"/>
<proteinExistence type="predicted"/>
<dbReference type="EMBL" id="FRAP01000035">
    <property type="protein sequence ID" value="SHL53091.1"/>
    <property type="molecule type" value="Genomic_DNA"/>
</dbReference>
<dbReference type="InterPro" id="IPR036361">
    <property type="entry name" value="SAP_dom_sf"/>
</dbReference>
<keyword evidence="4" id="KW-1185">Reference proteome</keyword>
<name>A0A1M7BDT2_PSETH</name>
<evidence type="ECO:0000256" key="1">
    <source>
        <dbReference type="SAM" id="MobiDB-lite"/>
    </source>
</evidence>
<evidence type="ECO:0000313" key="3">
    <source>
        <dbReference type="EMBL" id="SHL53091.1"/>
    </source>
</evidence>
<dbReference type="Proteomes" id="UP000184363">
    <property type="component" value="Unassembled WGS sequence"/>
</dbReference>
<protein>
    <submittedName>
        <fullName evidence="3">SAP domain-containing protein</fullName>
    </submittedName>
</protein>
<evidence type="ECO:0000259" key="2">
    <source>
        <dbReference type="PROSITE" id="PS50800"/>
    </source>
</evidence>
<sequence length="97" mass="10374">MIDRRQWDPWAPPPAPVPEPEPAPVAQPASEPDQQQPGADQSLFNVHTDVDLGATVELPESLESLSKAALQELAETLGLATSGTKTQLIDRIRGLLG</sequence>
<dbReference type="Pfam" id="PF02037">
    <property type="entry name" value="SAP"/>
    <property type="match status" value="1"/>
</dbReference>
<dbReference type="Gene3D" id="1.10.720.30">
    <property type="entry name" value="SAP domain"/>
    <property type="match status" value="1"/>
</dbReference>
<dbReference type="AlphaFoldDB" id="A0A1M7BDT2"/>
<feature type="compositionally biased region" description="Polar residues" evidence="1">
    <location>
        <begin position="32"/>
        <end position="45"/>
    </location>
</feature>
<dbReference type="SMART" id="SM00513">
    <property type="entry name" value="SAP"/>
    <property type="match status" value="1"/>
</dbReference>
<gene>
    <name evidence="3" type="ORF">SAMN05443637_13515</name>
</gene>
<feature type="compositionally biased region" description="Pro residues" evidence="1">
    <location>
        <begin position="10"/>
        <end position="25"/>
    </location>
</feature>